<name>A0A067MQK6_BOTB1</name>
<dbReference type="InterPro" id="IPR004045">
    <property type="entry name" value="Glutathione_S-Trfase_N"/>
</dbReference>
<accession>A0A067MQK6</accession>
<dbReference type="CDD" id="cd00299">
    <property type="entry name" value="GST_C_family"/>
    <property type="match status" value="1"/>
</dbReference>
<dbReference type="Gene3D" id="3.40.30.10">
    <property type="entry name" value="Glutaredoxin"/>
    <property type="match status" value="1"/>
</dbReference>
<dbReference type="Pfam" id="PF13409">
    <property type="entry name" value="GST_N_2"/>
    <property type="match status" value="1"/>
</dbReference>
<evidence type="ECO:0000313" key="2">
    <source>
        <dbReference type="EMBL" id="KDQ17824.1"/>
    </source>
</evidence>
<dbReference type="HOGENOM" id="CLU_011226_4_0_1"/>
<proteinExistence type="predicted"/>
<dbReference type="EMBL" id="KL198022">
    <property type="protein sequence ID" value="KDQ17824.1"/>
    <property type="molecule type" value="Genomic_DNA"/>
</dbReference>
<dbReference type="SUPFAM" id="SSF52833">
    <property type="entry name" value="Thioredoxin-like"/>
    <property type="match status" value="1"/>
</dbReference>
<reference evidence="3" key="1">
    <citation type="journal article" date="2014" name="Proc. Natl. Acad. Sci. U.S.A.">
        <title>Extensive sampling of basidiomycete genomes demonstrates inadequacy of the white-rot/brown-rot paradigm for wood decay fungi.</title>
        <authorList>
            <person name="Riley R."/>
            <person name="Salamov A.A."/>
            <person name="Brown D.W."/>
            <person name="Nagy L.G."/>
            <person name="Floudas D."/>
            <person name="Held B.W."/>
            <person name="Levasseur A."/>
            <person name="Lombard V."/>
            <person name="Morin E."/>
            <person name="Otillar R."/>
            <person name="Lindquist E.A."/>
            <person name="Sun H."/>
            <person name="LaButti K.M."/>
            <person name="Schmutz J."/>
            <person name="Jabbour D."/>
            <person name="Luo H."/>
            <person name="Baker S.E."/>
            <person name="Pisabarro A.G."/>
            <person name="Walton J.D."/>
            <person name="Blanchette R.A."/>
            <person name="Henrissat B."/>
            <person name="Martin F."/>
            <person name="Cullen D."/>
            <person name="Hibbett D.S."/>
            <person name="Grigoriev I.V."/>
        </authorList>
    </citation>
    <scope>NUCLEOTIDE SEQUENCE [LARGE SCALE GENOMIC DNA]</scope>
    <source>
        <strain evidence="3">FD-172 SS1</strain>
    </source>
</reference>
<keyword evidence="3" id="KW-1185">Reference proteome</keyword>
<dbReference type="AlphaFoldDB" id="A0A067MQK6"/>
<dbReference type="InterPro" id="IPR054416">
    <property type="entry name" value="GST_UstS-like_C"/>
</dbReference>
<dbReference type="InParanoid" id="A0A067MQK6"/>
<dbReference type="InterPro" id="IPR036249">
    <property type="entry name" value="Thioredoxin-like_sf"/>
</dbReference>
<dbReference type="InterPro" id="IPR036282">
    <property type="entry name" value="Glutathione-S-Trfase_C_sf"/>
</dbReference>
<dbReference type="PROSITE" id="PS50404">
    <property type="entry name" value="GST_NTER"/>
    <property type="match status" value="1"/>
</dbReference>
<evidence type="ECO:0000313" key="3">
    <source>
        <dbReference type="Proteomes" id="UP000027195"/>
    </source>
</evidence>
<dbReference type="Gene3D" id="1.20.1050.10">
    <property type="match status" value="1"/>
</dbReference>
<feature type="domain" description="GST N-terminal" evidence="1">
    <location>
        <begin position="14"/>
        <end position="108"/>
    </location>
</feature>
<evidence type="ECO:0000259" key="1">
    <source>
        <dbReference type="PROSITE" id="PS50404"/>
    </source>
</evidence>
<dbReference type="OrthoDB" id="4951845at2759"/>
<dbReference type="SUPFAM" id="SSF47616">
    <property type="entry name" value="GST C-terminal domain-like"/>
    <property type="match status" value="1"/>
</dbReference>
<protein>
    <recommendedName>
        <fullName evidence="1">GST N-terminal domain-containing protein</fullName>
    </recommendedName>
</protein>
<dbReference type="Pfam" id="PF22041">
    <property type="entry name" value="GST_C_7"/>
    <property type="match status" value="1"/>
</dbReference>
<dbReference type="Proteomes" id="UP000027195">
    <property type="component" value="Unassembled WGS sequence"/>
</dbReference>
<sequence length="293" mass="32986">MVATESNPIILYDLKSKLAEPGWSPHAWKARFVLNYKRLPHKTVWLSYPEIEPTLKALGLPPLVGEYVDYTIPVIVDPAPPGSGAPPTIVRDSVAIAKYLDATYPDPERPIFPNGTRALQVFFERHITKQIITYSPLPILIVPLIPSILDDLALPHFRRTRDPWYGVPIEEARPKGAALEEAWAKVKEEFDVLDAILEENSVERGGDGGDFVLGHQISFADFTLVGLFVLLSKFQPEEDGCPWYRVKRWHGGRWERMWKKCEGLMQVVASYEPVSETIEPPSLNIVSYSAVTA</sequence>
<organism evidence="2 3">
    <name type="scientific">Botryobasidium botryosum (strain FD-172 SS1)</name>
    <dbReference type="NCBI Taxonomy" id="930990"/>
    <lineage>
        <taxon>Eukaryota</taxon>
        <taxon>Fungi</taxon>
        <taxon>Dikarya</taxon>
        <taxon>Basidiomycota</taxon>
        <taxon>Agaricomycotina</taxon>
        <taxon>Agaricomycetes</taxon>
        <taxon>Cantharellales</taxon>
        <taxon>Botryobasidiaceae</taxon>
        <taxon>Botryobasidium</taxon>
    </lineage>
</organism>
<gene>
    <name evidence="2" type="ORF">BOTBODRAFT_171539</name>
</gene>